<feature type="region of interest" description="Disordered" evidence="1">
    <location>
        <begin position="1062"/>
        <end position="1086"/>
    </location>
</feature>
<sequence length="1242" mass="143353">MNLQFIVSNEISFGDFVALPSKCKSFLVQLLYLKIFAIETESDAETLFISILDSLKLSSSKADFLLEFLRTRDEKVFKKCLNKLPKRILASIEMELIRVFCQNWGEDVFIPNIELSSLIPRLFCILAKSENQQIINLLTRINEIPEFNSYERFKVIWAHFSNKPEQTFTLPTCKFTSKEFSILHDNNVSITQFYKTLLLHAAMPDDFKQIIEGILTLSEEEIGGILEARPPWPLSKRFFECFFLVLIQSASNYDMSEDDNNSTQRIEKIIQVLFELLLKTKDKRKCFAAENVFILAKIDELWTCFRLQFSEQLFSSSSNLLERFLNGTFIQLFSSYYSNDEELPSEYFVALKLFFSLHDVKEYFARNDCRTLKSLLLFLTLLWEHVEQQIPHWKRLNIDKRHWPVQIEIVSEEVGSCIGDYWQEEEREELEEAIKKVFVLVQRIVFSLKNDLLKCEETNESFTALLANVSLFHRMALVPESALRLDWQLLISVNIEGNCFIPLIQIHLLNDYNVLQDFCFRIFSFGWSSRSQFEEYSMSLFGVLSSTPTTLTELQQRTESDGINAAHQQLAASSLAVEALSCVLLQSLLYPKPGDLVDSFFVVIHRKKRENYLFLDTEPGKIAMRAKFLTNLLIENGQVSMSNRDLFIENLECVDSRPGKQYGLGQAALYHLWSVTGLLESSASKDVVEASTFYTTHDEAESSSLSPNELLNDECDTASSLRALFETFMHWLNSSGSISHLPLSILHSTLRSLSLLSDLFQEKSFYIQTFSTIKSLLANNPFLFTDSTCKGYSYYLLLKCASVLDWMELADSGEVSTAKYIESIIHSGFLQQDDKFVQNCSLHGLLYLSQSLALDNLHNIMSISFDFVVKELKQLRQEGINSLDYFIFNQKLCWAFAFGILQEAVPLSNNSRDEFLQLVKLMFIDPHLPDWLKSLLTHGIESLVLHSCSYASSFRQIALEYFDTYQLQPGHLPYALSIYFTCAYRELNEGGEFTYAFNKSFGEDFLKILNIFSFFSNSPIESKVLSMCHLISDLVSFVWAKEVVLECIWTVLMPPLTPIASPRKPTSLPVSSQNDTNDQRLSTDFSDPLQYPSESYSISDNKPLFPQQLILSKFDQFLVQLIFFILRRLYKTDKKVCYELLANFLIPKLMNRIENSAEMIKYLTLILLCSTTNNEANSKRVHFLFRSNPFDSEFFKAIFHSDYINKLINDFLDEFDSLKLVEDQKRSELLEFFLSTLSINSI</sequence>
<reference evidence="2 3" key="1">
    <citation type="submission" date="2020-08" db="EMBL/GenBank/DDBJ databases">
        <authorList>
            <person name="Koutsovoulos G."/>
            <person name="Danchin GJ E."/>
        </authorList>
    </citation>
    <scope>NUCLEOTIDE SEQUENCE [LARGE SCALE GENOMIC DNA]</scope>
</reference>
<dbReference type="AlphaFoldDB" id="A0A6V7W6Q9"/>
<dbReference type="InterPro" id="IPR048413">
    <property type="entry name" value="Htt_C-HEAT_rpt"/>
</dbReference>
<comment type="caution">
    <text evidence="2">The sequence shown here is derived from an EMBL/GenBank/DDBJ whole genome shotgun (WGS) entry which is preliminary data.</text>
</comment>
<dbReference type="OrthoDB" id="44867at2759"/>
<dbReference type="Proteomes" id="UP000580250">
    <property type="component" value="Unassembled WGS sequence"/>
</dbReference>
<gene>
    <name evidence="2" type="ORF">MENT_LOCUS35100</name>
</gene>
<evidence type="ECO:0000313" key="2">
    <source>
        <dbReference type="EMBL" id="CAD2182853.1"/>
    </source>
</evidence>
<proteinExistence type="predicted"/>
<dbReference type="PANTHER" id="PTHR10170">
    <property type="entry name" value="HUNTINGTON DISEASE PROTEIN"/>
    <property type="match status" value="1"/>
</dbReference>
<dbReference type="GO" id="GO:0005737">
    <property type="term" value="C:cytoplasm"/>
    <property type="evidence" value="ECO:0007669"/>
    <property type="project" value="TreeGrafter"/>
</dbReference>
<organism evidence="2 3">
    <name type="scientific">Meloidogyne enterolobii</name>
    <name type="common">Root-knot nematode worm</name>
    <name type="synonym">Meloidogyne mayaguensis</name>
    <dbReference type="NCBI Taxonomy" id="390850"/>
    <lineage>
        <taxon>Eukaryota</taxon>
        <taxon>Metazoa</taxon>
        <taxon>Ecdysozoa</taxon>
        <taxon>Nematoda</taxon>
        <taxon>Chromadorea</taxon>
        <taxon>Rhabditida</taxon>
        <taxon>Tylenchina</taxon>
        <taxon>Tylenchomorpha</taxon>
        <taxon>Tylenchoidea</taxon>
        <taxon>Meloidogynidae</taxon>
        <taxon>Meloidogyninae</taxon>
        <taxon>Meloidogyne</taxon>
    </lineage>
</organism>
<dbReference type="EMBL" id="CAJEWN010000446">
    <property type="protein sequence ID" value="CAD2182853.1"/>
    <property type="molecule type" value="Genomic_DNA"/>
</dbReference>
<evidence type="ECO:0000256" key="1">
    <source>
        <dbReference type="SAM" id="MobiDB-lite"/>
    </source>
</evidence>
<dbReference type="InterPro" id="IPR028426">
    <property type="entry name" value="Huntingtin_fam"/>
</dbReference>
<protein>
    <submittedName>
        <fullName evidence="2">Uncharacterized protein</fullName>
    </submittedName>
</protein>
<dbReference type="PANTHER" id="PTHR10170:SF10">
    <property type="entry name" value="HUNTINGTIN"/>
    <property type="match status" value="1"/>
</dbReference>
<evidence type="ECO:0000313" key="3">
    <source>
        <dbReference type="Proteomes" id="UP000580250"/>
    </source>
</evidence>
<accession>A0A6V7W6Q9</accession>
<name>A0A6V7W6Q9_MELEN</name>
<feature type="compositionally biased region" description="Polar residues" evidence="1">
    <location>
        <begin position="1068"/>
        <end position="1085"/>
    </location>
</feature>
<dbReference type="Pfam" id="PF20927">
    <property type="entry name" value="Htt_C-HEAT"/>
    <property type="match status" value="1"/>
</dbReference>